<evidence type="ECO:0000313" key="4">
    <source>
        <dbReference type="Proteomes" id="UP000075260"/>
    </source>
</evidence>
<proteinExistence type="predicted"/>
<dbReference type="EMBL" id="JEMA01000602">
    <property type="protein sequence ID" value="KYF67993.1"/>
    <property type="molecule type" value="Genomic_DNA"/>
</dbReference>
<dbReference type="Gene3D" id="1.20.1640.10">
    <property type="entry name" value="Multidrug efflux transporter AcrB transmembrane domain"/>
    <property type="match status" value="2"/>
</dbReference>
<evidence type="ECO:0000256" key="1">
    <source>
        <dbReference type="SAM" id="MobiDB-lite"/>
    </source>
</evidence>
<protein>
    <submittedName>
        <fullName evidence="3">Acriflavine resistance protein B</fullName>
    </submittedName>
</protein>
<dbReference type="Gene3D" id="3.30.2090.10">
    <property type="entry name" value="Multidrug efflux transporter AcrB TolC docking domain, DN and DC subdomains"/>
    <property type="match status" value="2"/>
</dbReference>
<feature type="transmembrane region" description="Helical" evidence="2">
    <location>
        <begin position="12"/>
        <end position="34"/>
    </location>
</feature>
<feature type="transmembrane region" description="Helical" evidence="2">
    <location>
        <begin position="353"/>
        <end position="370"/>
    </location>
</feature>
<dbReference type="SUPFAM" id="SSF82866">
    <property type="entry name" value="Multidrug efflux transporter AcrB transmembrane domain"/>
    <property type="match status" value="2"/>
</dbReference>
<dbReference type="SUPFAM" id="SSF82714">
    <property type="entry name" value="Multidrug efflux transporter AcrB TolC docking domain, DN and DC subdomains"/>
    <property type="match status" value="2"/>
</dbReference>
<dbReference type="Gene3D" id="3.30.70.1430">
    <property type="entry name" value="Multidrug efflux transporter AcrB pore domain"/>
    <property type="match status" value="2"/>
</dbReference>
<feature type="transmembrane region" description="Helical" evidence="2">
    <location>
        <begin position="869"/>
        <end position="888"/>
    </location>
</feature>
<gene>
    <name evidence="3" type="ORF">BE15_29500</name>
</gene>
<dbReference type="AlphaFoldDB" id="A0A150QJ89"/>
<dbReference type="GO" id="GO:0005886">
    <property type="term" value="C:plasma membrane"/>
    <property type="evidence" value="ECO:0007669"/>
    <property type="project" value="TreeGrafter"/>
</dbReference>
<feature type="transmembrane region" description="Helical" evidence="2">
    <location>
        <begin position="1037"/>
        <end position="1063"/>
    </location>
</feature>
<organism evidence="3 4">
    <name type="scientific">Sorangium cellulosum</name>
    <name type="common">Polyangium cellulosum</name>
    <dbReference type="NCBI Taxonomy" id="56"/>
    <lineage>
        <taxon>Bacteria</taxon>
        <taxon>Pseudomonadati</taxon>
        <taxon>Myxococcota</taxon>
        <taxon>Polyangia</taxon>
        <taxon>Polyangiales</taxon>
        <taxon>Polyangiaceae</taxon>
        <taxon>Sorangium</taxon>
    </lineage>
</organism>
<name>A0A150QJ89_SORCE</name>
<dbReference type="InterPro" id="IPR001036">
    <property type="entry name" value="Acrflvin-R"/>
</dbReference>
<evidence type="ECO:0000313" key="3">
    <source>
        <dbReference type="EMBL" id="KYF67993.1"/>
    </source>
</evidence>
<dbReference type="Proteomes" id="UP000075260">
    <property type="component" value="Unassembled WGS sequence"/>
</dbReference>
<feature type="compositionally biased region" description="Basic and acidic residues" evidence="1">
    <location>
        <begin position="953"/>
        <end position="976"/>
    </location>
</feature>
<feature type="transmembrane region" description="Helical" evidence="2">
    <location>
        <begin position="377"/>
        <end position="398"/>
    </location>
</feature>
<feature type="transmembrane region" description="Helical" evidence="2">
    <location>
        <begin position="448"/>
        <end position="468"/>
    </location>
</feature>
<dbReference type="PRINTS" id="PR00702">
    <property type="entry name" value="ACRIFLAVINRP"/>
</dbReference>
<accession>A0A150QJ89</accession>
<dbReference type="Gene3D" id="3.30.70.1320">
    <property type="entry name" value="Multidrug efflux transporter AcrB pore domain like"/>
    <property type="match status" value="1"/>
</dbReference>
<keyword evidence="2" id="KW-0472">Membrane</keyword>
<evidence type="ECO:0000256" key="2">
    <source>
        <dbReference type="SAM" id="Phobius"/>
    </source>
</evidence>
<dbReference type="Gene3D" id="3.30.70.1440">
    <property type="entry name" value="Multidrug efflux transporter AcrB pore domain"/>
    <property type="match status" value="1"/>
</dbReference>
<dbReference type="SUPFAM" id="SSF82693">
    <property type="entry name" value="Multidrug efflux transporter AcrB pore domain, PN1, PN2, PC1 and PC2 subdomains"/>
    <property type="match status" value="4"/>
</dbReference>
<feature type="transmembrane region" description="Helical" evidence="2">
    <location>
        <begin position="1009"/>
        <end position="1031"/>
    </location>
</feature>
<dbReference type="RefSeq" id="WP_061609468.1">
    <property type="nucleotide sequence ID" value="NZ_JEMA01000602.1"/>
</dbReference>
<reference evidence="3 4" key="1">
    <citation type="submission" date="2014-02" db="EMBL/GenBank/DDBJ databases">
        <title>The small core and large imbalanced accessory genome model reveals a collaborative survival strategy of Sorangium cellulosum strains in nature.</title>
        <authorList>
            <person name="Han K."/>
            <person name="Peng R."/>
            <person name="Blom J."/>
            <person name="Li Y.-Z."/>
        </authorList>
    </citation>
    <scope>NUCLEOTIDE SEQUENCE [LARGE SCALE GENOMIC DNA]</scope>
    <source>
        <strain evidence="3 4">So0008-312</strain>
    </source>
</reference>
<sequence length="1094" mass="116875">MNLTEACLRKPVFAWMLMAATIVFGLVAVSRIGISQFPDVDFPTITISASLEGAAPEIMEHDVVEPLEEAAVQVEGIRSITSTSRQGSASVTIELDLSRDVDVALQDVQTKISQAQRNLPLDLDPPVVSKSNPEDQPIMWVGLSGPFSPQLIADVARYRLKEKLQTVPGVGELTLGGYLERNVRIWIDADRLAARGLTVADVTEALRRQHIELPAGRLETEGREVNVRVMGEALDLATFRRIVLREGNPAAQPGAATAGPTGPPSSARATVYLEDVALIEDGFEDVRRLARVNGEPAQGLGIRKQRGSNAVEVAQGVRAALAEVQKTLPEGMEVGVNFDSTKFIEESVHEIELELGMAVALTALVCWMFLGSLSSTINVVLAIPMSLLGTVAAIYFLGFTLNTFTLLGLSLAVGIVVDDAIMVLENIHRHAEGGKDRVRAAREGTAEITFAALAATLAVVAIFIPIIFMEGVVGRFFLQFGVTLCIAVLLSYLEAITLAPARCAQILDVSREHRGRVGRLVDRGFEALARGYGWTLARALRFPVVVVLLGALLFAGAIVTMQRLPTEFVPSQDQGRLLVRLQTAVGSDIDETDRLFQRAEAFVGEHPAVERVFAVVGGFGGGAVNTGILFVTMKPTGERTLSQADLQGALRKELNGYPGLRAVVQDMSQSGFTAQRGFPVEFSIRGPDWGELTKHSERIRGELAQSGLVVDLDTDYQLGMPELRITPDRARAADLGVSVEAIATTLNTLVGGGRIAKYSDNGRRIDVRARLLAEQRSRPEDLARIQLRSASGALVPLTSVVSYEELPALQAITRRDRERAISIFGNVAPGHSQGEAVARVEALGRDLPAGYRLVLGGASVTFRESMGGLIFALVLGILVAYMVLASQFNSFLHPVTVLTILPLSIAGAAFALLFSGQTLNIFSMIGILLLMGIVKKNSIILVDHAIEVRREGGRTTDEEARRGGAAHEEARREGAAHEGAPGEGGRGAGEVMDARTAMLRAGPVRLRPILMTSIATLMAAVPSALALGPGAEIRAPMAAAVIGGLLVSTALSLLVVPAFYVLADDVQGRVARLRTRRAGRGAPPSAAHPATPQP</sequence>
<dbReference type="InterPro" id="IPR027463">
    <property type="entry name" value="AcrB_DN_DC_subdom"/>
</dbReference>
<dbReference type="GO" id="GO:0042910">
    <property type="term" value="F:xenobiotic transmembrane transporter activity"/>
    <property type="evidence" value="ECO:0007669"/>
    <property type="project" value="TreeGrafter"/>
</dbReference>
<comment type="caution">
    <text evidence="3">The sequence shown here is derived from an EMBL/GenBank/DDBJ whole genome shotgun (WGS) entry which is preliminary data.</text>
</comment>
<dbReference type="PANTHER" id="PTHR32063">
    <property type="match status" value="1"/>
</dbReference>
<keyword evidence="2" id="KW-0812">Transmembrane</keyword>
<feature type="transmembrane region" description="Helical" evidence="2">
    <location>
        <begin position="900"/>
        <end position="930"/>
    </location>
</feature>
<feature type="transmembrane region" description="Helical" evidence="2">
    <location>
        <begin position="612"/>
        <end position="633"/>
    </location>
</feature>
<keyword evidence="2" id="KW-1133">Transmembrane helix</keyword>
<feature type="region of interest" description="Disordered" evidence="1">
    <location>
        <begin position="953"/>
        <end position="988"/>
    </location>
</feature>
<feature type="transmembrane region" description="Helical" evidence="2">
    <location>
        <begin position="404"/>
        <end position="427"/>
    </location>
</feature>
<dbReference type="OrthoDB" id="9759330at2"/>
<dbReference type="PANTHER" id="PTHR32063:SF0">
    <property type="entry name" value="SWARMING MOTILITY PROTEIN SWRC"/>
    <property type="match status" value="1"/>
</dbReference>
<feature type="transmembrane region" description="Helical" evidence="2">
    <location>
        <begin position="474"/>
        <end position="493"/>
    </location>
</feature>
<dbReference type="Pfam" id="PF00873">
    <property type="entry name" value="ACR_tran"/>
    <property type="match status" value="2"/>
</dbReference>
<feature type="transmembrane region" description="Helical" evidence="2">
    <location>
        <begin position="540"/>
        <end position="561"/>
    </location>
</feature>